<keyword evidence="7" id="KW-0865">Zymogen</keyword>
<keyword evidence="4 10" id="KW-0378">Hydrolase</keyword>
<dbReference type="PANTHER" id="PTHR14218">
    <property type="entry name" value="PROTEASE S8 TRIPEPTIDYL PEPTIDASE I CLN2"/>
    <property type="match status" value="1"/>
</dbReference>
<dbReference type="Pfam" id="PF09286">
    <property type="entry name" value="Pro-kuma_activ"/>
    <property type="match status" value="1"/>
</dbReference>
<dbReference type="InterPro" id="IPR030400">
    <property type="entry name" value="Sedolisin_dom"/>
</dbReference>
<dbReference type="AlphaFoldDB" id="A0A7S1CNE9"/>
<dbReference type="EMBL" id="HBFS01025592">
    <property type="protein sequence ID" value="CAD8923903.1"/>
    <property type="molecule type" value="Transcribed_RNA"/>
</dbReference>
<comment type="caution">
    <text evidence="10">Lacks conserved residue(s) required for the propagation of feature annotation.</text>
</comment>
<reference evidence="12" key="1">
    <citation type="submission" date="2021-01" db="EMBL/GenBank/DDBJ databases">
        <authorList>
            <person name="Corre E."/>
            <person name="Pelletier E."/>
            <person name="Niang G."/>
            <person name="Scheremetjew M."/>
            <person name="Finn R."/>
            <person name="Kale V."/>
            <person name="Holt S."/>
            <person name="Cochrane G."/>
            <person name="Meng A."/>
            <person name="Brown T."/>
            <person name="Cohen L."/>
        </authorList>
    </citation>
    <scope>NUCLEOTIDE SEQUENCE</scope>
    <source>
        <strain evidence="12">Ms1</strain>
    </source>
</reference>
<evidence type="ECO:0000256" key="6">
    <source>
        <dbReference type="ARBA" id="ARBA00022837"/>
    </source>
</evidence>
<protein>
    <recommendedName>
        <fullName evidence="9">subtilisin</fullName>
        <ecNumber evidence="9">3.4.21.62</ecNumber>
    </recommendedName>
</protein>
<feature type="active site" description="Charge relay system" evidence="10">
    <location>
        <position position="209"/>
    </location>
</feature>
<comment type="catalytic activity">
    <reaction evidence="8">
        <text>Hydrolysis of proteins with broad specificity for peptide bonds, and a preference for a large uncharged residue in P1. Hydrolyzes peptide amides.</text>
        <dbReference type="EC" id="3.4.21.62"/>
    </reaction>
</comment>
<evidence type="ECO:0000313" key="12">
    <source>
        <dbReference type="EMBL" id="CAD8923903.1"/>
    </source>
</evidence>
<dbReference type="InterPro" id="IPR036852">
    <property type="entry name" value="Peptidase_S8/S53_dom_sf"/>
</dbReference>
<dbReference type="InterPro" id="IPR050819">
    <property type="entry name" value="Tripeptidyl-peptidase_I"/>
</dbReference>
<keyword evidence="3" id="KW-0479">Metal-binding</keyword>
<keyword evidence="5 10" id="KW-0720">Serine protease</keyword>
<feature type="domain" description="Peptidase S53" evidence="11">
    <location>
        <begin position="135"/>
        <end position="507"/>
    </location>
</feature>
<dbReference type="SUPFAM" id="SSF54897">
    <property type="entry name" value="Protease propeptides/inhibitors"/>
    <property type="match status" value="1"/>
</dbReference>
<dbReference type="PANTHER" id="PTHR14218:SF15">
    <property type="entry name" value="TRIPEPTIDYL-PEPTIDASE 1"/>
    <property type="match status" value="1"/>
</dbReference>
<evidence type="ECO:0000256" key="7">
    <source>
        <dbReference type="ARBA" id="ARBA00023145"/>
    </source>
</evidence>
<evidence type="ECO:0000256" key="10">
    <source>
        <dbReference type="PROSITE-ProRule" id="PRU01032"/>
    </source>
</evidence>
<name>A0A7S1CNE9_9STRA</name>
<evidence type="ECO:0000256" key="4">
    <source>
        <dbReference type="ARBA" id="ARBA00022801"/>
    </source>
</evidence>
<sequence length="507" mass="52890">MAVSDPDSPRYGQHLTFEQVGEMFADPVATAAVHAFLDAHGVEQREQTPHGEYIRVVVDAEVANAMLDTVFHDFESEGQTITRAAGYSLPAEVAEYVNFVGYVTTFPRLNMRPVFHSYDASSMLRGRGLQGASGVATPQIISQYYGIDNNTVSTTKASQALFETIGQSYEPSDLAAFDQKYSLPKQKISKVIGPNDPSSCSANPNNCIEAELDVQQITAIAQDTHTTFWSIPGTESFLEWAQAVAAASDPPLVHSISYGSPESDTSAPQAKSFDDEIAKLGARGITVFVASGDDGVAGAAARGNPGACGFNPSYPATAPHVTAVGATQGPEAGTTEVACSSNTGGGITTGGGFSAIYPQPSWQSSQVAGYLANAPNLPPKSMFASTGRGYPDVAAMGHNYVIAVGGQFYQGSGTSASTPVFGAMITLINAARIEAGKSSLGFLNPALYKISSDAFHPITSGENNCAAGSPGSNTCCQYGFTATTGWTPLTGLGSPKFPTLKSELMAM</sequence>
<dbReference type="CDD" id="cd04056">
    <property type="entry name" value="Peptidases_S53"/>
    <property type="match status" value="1"/>
</dbReference>
<feature type="active site" description="Charge relay system" evidence="10">
    <location>
        <position position="415"/>
    </location>
</feature>
<evidence type="ECO:0000259" key="11">
    <source>
        <dbReference type="PROSITE" id="PS51695"/>
    </source>
</evidence>
<dbReference type="GO" id="GO:0006508">
    <property type="term" value="P:proteolysis"/>
    <property type="evidence" value="ECO:0007669"/>
    <property type="project" value="UniProtKB-KW"/>
</dbReference>
<dbReference type="PROSITE" id="PS51695">
    <property type="entry name" value="SEDOLISIN"/>
    <property type="match status" value="1"/>
</dbReference>
<dbReference type="Pfam" id="PF00082">
    <property type="entry name" value="Peptidase_S8"/>
    <property type="match status" value="1"/>
</dbReference>
<gene>
    <name evidence="12" type="ORF">BSP0115_LOCUS17166</name>
</gene>
<evidence type="ECO:0000256" key="3">
    <source>
        <dbReference type="ARBA" id="ARBA00022723"/>
    </source>
</evidence>
<evidence type="ECO:0000256" key="8">
    <source>
        <dbReference type="ARBA" id="ARBA00023529"/>
    </source>
</evidence>
<proteinExistence type="predicted"/>
<dbReference type="SUPFAM" id="SSF52743">
    <property type="entry name" value="Subtilisin-like"/>
    <property type="match status" value="1"/>
</dbReference>
<keyword evidence="2 10" id="KW-0645">Protease</keyword>
<dbReference type="InterPro" id="IPR015366">
    <property type="entry name" value="S53_propep"/>
</dbReference>
<feature type="active site" description="Charge relay system" evidence="10">
    <location>
        <position position="213"/>
    </location>
</feature>
<dbReference type="Gene3D" id="3.40.50.200">
    <property type="entry name" value="Peptidase S8/S53 domain"/>
    <property type="match status" value="1"/>
</dbReference>
<dbReference type="GO" id="GO:0004252">
    <property type="term" value="F:serine-type endopeptidase activity"/>
    <property type="evidence" value="ECO:0007669"/>
    <property type="project" value="UniProtKB-UniRule"/>
</dbReference>
<comment type="cofactor">
    <cofactor evidence="1">
        <name>Ca(2+)</name>
        <dbReference type="ChEBI" id="CHEBI:29108"/>
    </cofactor>
</comment>
<dbReference type="InterPro" id="IPR000209">
    <property type="entry name" value="Peptidase_S8/S53_dom"/>
</dbReference>
<evidence type="ECO:0000256" key="1">
    <source>
        <dbReference type="ARBA" id="ARBA00001913"/>
    </source>
</evidence>
<dbReference type="GO" id="GO:0046872">
    <property type="term" value="F:metal ion binding"/>
    <property type="evidence" value="ECO:0007669"/>
    <property type="project" value="UniProtKB-KW"/>
</dbReference>
<evidence type="ECO:0000256" key="9">
    <source>
        <dbReference type="ARBA" id="ARBA00023619"/>
    </source>
</evidence>
<organism evidence="12">
    <name type="scientific">Bicosoecida sp. CB-2014</name>
    <dbReference type="NCBI Taxonomy" id="1486930"/>
    <lineage>
        <taxon>Eukaryota</taxon>
        <taxon>Sar</taxon>
        <taxon>Stramenopiles</taxon>
        <taxon>Bigyra</taxon>
        <taxon>Opalozoa</taxon>
        <taxon>Bicosoecida</taxon>
    </lineage>
</organism>
<evidence type="ECO:0000256" key="2">
    <source>
        <dbReference type="ARBA" id="ARBA00022670"/>
    </source>
</evidence>
<keyword evidence="6" id="KW-0106">Calcium</keyword>
<accession>A0A7S1CNE9</accession>
<evidence type="ECO:0000256" key="5">
    <source>
        <dbReference type="ARBA" id="ARBA00022825"/>
    </source>
</evidence>
<dbReference type="CDD" id="cd11377">
    <property type="entry name" value="Pro-peptidase_S53"/>
    <property type="match status" value="1"/>
</dbReference>
<dbReference type="GO" id="GO:0008240">
    <property type="term" value="F:tripeptidyl-peptidase activity"/>
    <property type="evidence" value="ECO:0007669"/>
    <property type="project" value="TreeGrafter"/>
</dbReference>
<dbReference type="SMART" id="SM00944">
    <property type="entry name" value="Pro-kuma_activ"/>
    <property type="match status" value="1"/>
</dbReference>
<dbReference type="EC" id="3.4.21.62" evidence="9"/>